<evidence type="ECO:0000313" key="4">
    <source>
        <dbReference type="Proteomes" id="UP001523216"/>
    </source>
</evidence>
<name>A0ABT0XW42_9ACTN</name>
<feature type="domain" description="Phosphatidic acid phosphatase type 2/haloperoxidase" evidence="2">
    <location>
        <begin position="86"/>
        <end position="208"/>
    </location>
</feature>
<accession>A0ABT0XW42</accession>
<evidence type="ECO:0000256" key="1">
    <source>
        <dbReference type="SAM" id="Phobius"/>
    </source>
</evidence>
<keyword evidence="1" id="KW-0812">Transmembrane</keyword>
<sequence>MAEKKSWWLDVVLVAAFVAITVALMRGHLLRLDERVADWSLSHQPPVPYWTARVLNYLGQGGQLLMPLSLLLSGLLAWRTRSVRAILPFVAAFVLTYVTIGPLKIWADRAAPRFDGPERVIMHNPQAEGVYAMSYPSGHLGNSLVWYAVLALLIAALQRRPLQRWETYAVRVAPVVIVFCTTVYTGFHWLTDSVAGLLLGVVLARLIERIPFDRLPLPALRGWEKPAGFIPASDRSASRV</sequence>
<proteinExistence type="predicted"/>
<protein>
    <submittedName>
        <fullName evidence="3">Phosphatase PAP2 family protein</fullName>
    </submittedName>
</protein>
<feature type="transmembrane region" description="Helical" evidence="1">
    <location>
        <begin position="140"/>
        <end position="157"/>
    </location>
</feature>
<dbReference type="RefSeq" id="WP_251797189.1">
    <property type="nucleotide sequence ID" value="NZ_JAMQOL010000008.1"/>
</dbReference>
<evidence type="ECO:0000313" key="3">
    <source>
        <dbReference type="EMBL" id="MCM4077314.1"/>
    </source>
</evidence>
<feature type="transmembrane region" description="Helical" evidence="1">
    <location>
        <begin position="85"/>
        <end position="107"/>
    </location>
</feature>
<dbReference type="InterPro" id="IPR000326">
    <property type="entry name" value="PAP2/HPO"/>
</dbReference>
<reference evidence="3 4" key="1">
    <citation type="submission" date="2022-06" db="EMBL/GenBank/DDBJ databases">
        <title>Actinoplanes abujensis sp. nov., isolated from Nigerian arid soil.</title>
        <authorList>
            <person name="Ding P."/>
        </authorList>
    </citation>
    <scope>NUCLEOTIDE SEQUENCE [LARGE SCALE GENOMIC DNA]</scope>
    <source>
        <strain evidence="4">TRM88002</strain>
    </source>
</reference>
<dbReference type="InterPro" id="IPR036938">
    <property type="entry name" value="PAP2/HPO_sf"/>
</dbReference>
<dbReference type="SMART" id="SM00014">
    <property type="entry name" value="acidPPc"/>
    <property type="match status" value="1"/>
</dbReference>
<feature type="transmembrane region" description="Helical" evidence="1">
    <location>
        <begin position="57"/>
        <end position="78"/>
    </location>
</feature>
<evidence type="ECO:0000259" key="2">
    <source>
        <dbReference type="SMART" id="SM00014"/>
    </source>
</evidence>
<dbReference type="EMBL" id="JAMQOL010000008">
    <property type="protein sequence ID" value="MCM4077314.1"/>
    <property type="molecule type" value="Genomic_DNA"/>
</dbReference>
<dbReference type="Proteomes" id="UP001523216">
    <property type="component" value="Unassembled WGS sequence"/>
</dbReference>
<feature type="transmembrane region" description="Helical" evidence="1">
    <location>
        <begin position="7"/>
        <end position="25"/>
    </location>
</feature>
<keyword evidence="1" id="KW-1133">Transmembrane helix</keyword>
<feature type="transmembrane region" description="Helical" evidence="1">
    <location>
        <begin position="169"/>
        <end position="187"/>
    </location>
</feature>
<organism evidence="3 4">
    <name type="scientific">Paractinoplanes hotanensis</name>
    <dbReference type="NCBI Taxonomy" id="2906497"/>
    <lineage>
        <taxon>Bacteria</taxon>
        <taxon>Bacillati</taxon>
        <taxon>Actinomycetota</taxon>
        <taxon>Actinomycetes</taxon>
        <taxon>Micromonosporales</taxon>
        <taxon>Micromonosporaceae</taxon>
        <taxon>Paractinoplanes</taxon>
    </lineage>
</organism>
<comment type="caution">
    <text evidence="3">The sequence shown here is derived from an EMBL/GenBank/DDBJ whole genome shotgun (WGS) entry which is preliminary data.</text>
</comment>
<gene>
    <name evidence="3" type="ORF">LXN57_07010</name>
</gene>
<dbReference type="Pfam" id="PF01569">
    <property type="entry name" value="PAP2"/>
    <property type="match status" value="1"/>
</dbReference>
<keyword evidence="4" id="KW-1185">Reference proteome</keyword>
<dbReference type="Gene3D" id="1.20.144.10">
    <property type="entry name" value="Phosphatidic acid phosphatase type 2/haloperoxidase"/>
    <property type="match status" value="1"/>
</dbReference>
<keyword evidence="1" id="KW-0472">Membrane</keyword>
<dbReference type="SUPFAM" id="SSF48317">
    <property type="entry name" value="Acid phosphatase/Vanadium-dependent haloperoxidase"/>
    <property type="match status" value="1"/>
</dbReference>